<dbReference type="Pfam" id="PF12833">
    <property type="entry name" value="HTH_18"/>
    <property type="match status" value="1"/>
</dbReference>
<reference evidence="5 6" key="1">
    <citation type="submission" date="2016-11" db="EMBL/GenBank/DDBJ databases">
        <authorList>
            <person name="Jaros S."/>
            <person name="Januszkiewicz K."/>
            <person name="Wedrychowicz H."/>
        </authorList>
    </citation>
    <scope>NUCLEOTIDE SEQUENCE [LARGE SCALE GENOMIC DNA]</scope>
    <source>
        <strain evidence="5 6">DSM 15929</strain>
    </source>
</reference>
<evidence type="ECO:0000256" key="1">
    <source>
        <dbReference type="ARBA" id="ARBA00023015"/>
    </source>
</evidence>
<keyword evidence="1" id="KW-0805">Transcription regulation</keyword>
<feature type="domain" description="HTH araC/xylS-type" evidence="4">
    <location>
        <begin position="176"/>
        <end position="274"/>
    </location>
</feature>
<dbReference type="PRINTS" id="PR00032">
    <property type="entry name" value="HTHARAC"/>
</dbReference>
<sequence>MIYENEMKNILYPFKGAIMKGNAVFMNHCHQEVEIIVIRSGRLKVSCEEEFLMQAGDICIIPPFRNHSIAKGSEDCERLVIQFDLKIMGTWTKDEEDWIWIQNELNKLDMYSGHWAAGTRDKIREILEAMYAEYLKKDYVWHLSVKTLVNSLILISLREMSRVKEKSVNKQLSKMKDILEYVALHYCEEIKLQSCADAVGFNPSYLSRFFSERMGVTFQEYIKKLRLEKAKWLLLTEKMLITEICYKSGFQDVKTFNKLFKKEYGVCPTVFRKNAELTE</sequence>
<proteinExistence type="predicted"/>
<name>A0A1M6P3R8_9FIRM</name>
<dbReference type="SUPFAM" id="SSF46689">
    <property type="entry name" value="Homeodomain-like"/>
    <property type="match status" value="2"/>
</dbReference>
<dbReference type="EMBL" id="FRAC01000008">
    <property type="protein sequence ID" value="SHK02629.1"/>
    <property type="molecule type" value="Genomic_DNA"/>
</dbReference>
<dbReference type="Pfam" id="PF02311">
    <property type="entry name" value="AraC_binding"/>
    <property type="match status" value="1"/>
</dbReference>
<dbReference type="InterPro" id="IPR009057">
    <property type="entry name" value="Homeodomain-like_sf"/>
</dbReference>
<dbReference type="InterPro" id="IPR014710">
    <property type="entry name" value="RmlC-like_jellyroll"/>
</dbReference>
<dbReference type="GO" id="GO:0003700">
    <property type="term" value="F:DNA-binding transcription factor activity"/>
    <property type="evidence" value="ECO:0007669"/>
    <property type="project" value="InterPro"/>
</dbReference>
<dbReference type="STRING" id="1121322.SAMN02745136_01582"/>
<accession>A0A1M6P3R8</accession>
<keyword evidence="6" id="KW-1185">Reference proteome</keyword>
<dbReference type="InterPro" id="IPR037923">
    <property type="entry name" value="HTH-like"/>
</dbReference>
<evidence type="ECO:0000259" key="4">
    <source>
        <dbReference type="PROSITE" id="PS01124"/>
    </source>
</evidence>
<dbReference type="Gene3D" id="2.60.120.10">
    <property type="entry name" value="Jelly Rolls"/>
    <property type="match status" value="1"/>
</dbReference>
<dbReference type="OrthoDB" id="9776971at2"/>
<dbReference type="PROSITE" id="PS01124">
    <property type="entry name" value="HTH_ARAC_FAMILY_2"/>
    <property type="match status" value="1"/>
</dbReference>
<dbReference type="Proteomes" id="UP000184386">
    <property type="component" value="Unassembled WGS sequence"/>
</dbReference>
<keyword evidence="3" id="KW-0804">Transcription</keyword>
<organism evidence="5 6">
    <name type="scientific">Anaerocolumna jejuensis DSM 15929</name>
    <dbReference type="NCBI Taxonomy" id="1121322"/>
    <lineage>
        <taxon>Bacteria</taxon>
        <taxon>Bacillati</taxon>
        <taxon>Bacillota</taxon>
        <taxon>Clostridia</taxon>
        <taxon>Lachnospirales</taxon>
        <taxon>Lachnospiraceae</taxon>
        <taxon>Anaerocolumna</taxon>
    </lineage>
</organism>
<keyword evidence="2 5" id="KW-0238">DNA-binding</keyword>
<dbReference type="InterPro" id="IPR003313">
    <property type="entry name" value="AraC-bd"/>
</dbReference>
<dbReference type="AlphaFoldDB" id="A0A1M6P3R8"/>
<protein>
    <submittedName>
        <fullName evidence="5">AraC-type DNA-binding protein</fullName>
    </submittedName>
</protein>
<dbReference type="Gene3D" id="1.10.10.60">
    <property type="entry name" value="Homeodomain-like"/>
    <property type="match status" value="2"/>
</dbReference>
<dbReference type="SUPFAM" id="SSF51215">
    <property type="entry name" value="Regulatory protein AraC"/>
    <property type="match status" value="1"/>
</dbReference>
<dbReference type="PANTHER" id="PTHR43280">
    <property type="entry name" value="ARAC-FAMILY TRANSCRIPTIONAL REGULATOR"/>
    <property type="match status" value="1"/>
</dbReference>
<evidence type="ECO:0000256" key="2">
    <source>
        <dbReference type="ARBA" id="ARBA00023125"/>
    </source>
</evidence>
<dbReference type="InterPro" id="IPR020449">
    <property type="entry name" value="Tscrpt_reg_AraC-type_HTH"/>
</dbReference>
<evidence type="ECO:0000256" key="3">
    <source>
        <dbReference type="ARBA" id="ARBA00023163"/>
    </source>
</evidence>
<dbReference type="PANTHER" id="PTHR43280:SF27">
    <property type="entry name" value="TRANSCRIPTIONAL REGULATOR MTLR"/>
    <property type="match status" value="1"/>
</dbReference>
<evidence type="ECO:0000313" key="6">
    <source>
        <dbReference type="Proteomes" id="UP000184386"/>
    </source>
</evidence>
<dbReference type="InterPro" id="IPR018060">
    <property type="entry name" value="HTH_AraC"/>
</dbReference>
<evidence type="ECO:0000313" key="5">
    <source>
        <dbReference type="EMBL" id="SHK02629.1"/>
    </source>
</evidence>
<dbReference type="RefSeq" id="WP_073274519.1">
    <property type="nucleotide sequence ID" value="NZ_FRAC01000008.1"/>
</dbReference>
<dbReference type="GO" id="GO:0043565">
    <property type="term" value="F:sequence-specific DNA binding"/>
    <property type="evidence" value="ECO:0007669"/>
    <property type="project" value="InterPro"/>
</dbReference>
<gene>
    <name evidence="5" type="ORF">SAMN02745136_01582</name>
</gene>
<dbReference type="SMART" id="SM00342">
    <property type="entry name" value="HTH_ARAC"/>
    <property type="match status" value="1"/>
</dbReference>